<dbReference type="Gramene" id="KGN54323">
    <property type="protein sequence ID" value="KGN54323"/>
    <property type="gene ID" value="Csa_4G303710"/>
</dbReference>
<accession>A0A0A0KXS0</accession>
<evidence type="ECO:0000313" key="1">
    <source>
        <dbReference type="EMBL" id="KGN54323.1"/>
    </source>
</evidence>
<organism evidence="1 2">
    <name type="scientific">Cucumis sativus</name>
    <name type="common">Cucumber</name>
    <dbReference type="NCBI Taxonomy" id="3659"/>
    <lineage>
        <taxon>Eukaryota</taxon>
        <taxon>Viridiplantae</taxon>
        <taxon>Streptophyta</taxon>
        <taxon>Embryophyta</taxon>
        <taxon>Tracheophyta</taxon>
        <taxon>Spermatophyta</taxon>
        <taxon>Magnoliopsida</taxon>
        <taxon>eudicotyledons</taxon>
        <taxon>Gunneridae</taxon>
        <taxon>Pentapetalae</taxon>
        <taxon>rosids</taxon>
        <taxon>fabids</taxon>
        <taxon>Cucurbitales</taxon>
        <taxon>Cucurbitaceae</taxon>
        <taxon>Benincaseae</taxon>
        <taxon>Cucumis</taxon>
    </lineage>
</organism>
<dbReference type="Proteomes" id="UP000029981">
    <property type="component" value="Chromosome 4"/>
</dbReference>
<reference evidence="1 2" key="4">
    <citation type="journal article" date="2011" name="BMC Genomics">
        <title>RNA-Seq improves annotation of protein-coding genes in the cucumber genome.</title>
        <authorList>
            <person name="Li Z."/>
            <person name="Zhang Z."/>
            <person name="Yan P."/>
            <person name="Huang S."/>
            <person name="Fei Z."/>
            <person name="Lin K."/>
        </authorList>
    </citation>
    <scope>NUCLEOTIDE SEQUENCE [LARGE SCALE GENOMIC DNA]</scope>
    <source>
        <strain evidence="2">cv. 9930</strain>
    </source>
</reference>
<protein>
    <submittedName>
        <fullName evidence="1">Uncharacterized protein</fullName>
    </submittedName>
</protein>
<reference evidence="1 2" key="2">
    <citation type="journal article" date="2009" name="PLoS ONE">
        <title>An integrated genetic and cytogenetic map of the cucumber genome.</title>
        <authorList>
            <person name="Ren Y."/>
            <person name="Zhang Z."/>
            <person name="Liu J."/>
            <person name="Staub J.E."/>
            <person name="Han Y."/>
            <person name="Cheng Z."/>
            <person name="Li X."/>
            <person name="Lu J."/>
            <person name="Miao H."/>
            <person name="Kang H."/>
            <person name="Xie B."/>
            <person name="Gu X."/>
            <person name="Wang X."/>
            <person name="Du Y."/>
            <person name="Jin W."/>
            <person name="Huang S."/>
        </authorList>
    </citation>
    <scope>NUCLEOTIDE SEQUENCE [LARGE SCALE GENOMIC DNA]</scope>
    <source>
        <strain evidence="2">cv. 9930</strain>
    </source>
</reference>
<reference evidence="1 2" key="3">
    <citation type="journal article" date="2010" name="BMC Genomics">
        <title>Transcriptome sequencing and comparative analysis of cucumber flowers with different sex types.</title>
        <authorList>
            <person name="Guo S."/>
            <person name="Zheng Y."/>
            <person name="Joung J.G."/>
            <person name="Liu S."/>
            <person name="Zhang Z."/>
            <person name="Crasta O.R."/>
            <person name="Sobral B.W."/>
            <person name="Xu Y."/>
            <person name="Huang S."/>
            <person name="Fei Z."/>
        </authorList>
    </citation>
    <scope>NUCLEOTIDE SEQUENCE [LARGE SCALE GENOMIC DNA]</scope>
    <source>
        <strain evidence="2">cv. 9930</strain>
    </source>
</reference>
<evidence type="ECO:0000313" key="2">
    <source>
        <dbReference type="Proteomes" id="UP000029981"/>
    </source>
</evidence>
<gene>
    <name evidence="1" type="ORF">Csa_4G303710</name>
</gene>
<reference evidence="1 2" key="1">
    <citation type="journal article" date="2009" name="Nat. Genet.">
        <title>The genome of the cucumber, Cucumis sativus L.</title>
        <authorList>
            <person name="Huang S."/>
            <person name="Li R."/>
            <person name="Zhang Z."/>
            <person name="Li L."/>
            <person name="Gu X."/>
            <person name="Fan W."/>
            <person name="Lucas W.J."/>
            <person name="Wang X."/>
            <person name="Xie B."/>
            <person name="Ni P."/>
            <person name="Ren Y."/>
            <person name="Zhu H."/>
            <person name="Li J."/>
            <person name="Lin K."/>
            <person name="Jin W."/>
            <person name="Fei Z."/>
            <person name="Li G."/>
            <person name="Staub J."/>
            <person name="Kilian A."/>
            <person name="van der Vossen E.A."/>
            <person name="Wu Y."/>
            <person name="Guo J."/>
            <person name="He J."/>
            <person name="Jia Z."/>
            <person name="Ren Y."/>
            <person name="Tian G."/>
            <person name="Lu Y."/>
            <person name="Ruan J."/>
            <person name="Qian W."/>
            <person name="Wang M."/>
            <person name="Huang Q."/>
            <person name="Li B."/>
            <person name="Xuan Z."/>
            <person name="Cao J."/>
            <person name="Asan"/>
            <person name="Wu Z."/>
            <person name="Zhang J."/>
            <person name="Cai Q."/>
            <person name="Bai Y."/>
            <person name="Zhao B."/>
            <person name="Han Y."/>
            <person name="Li Y."/>
            <person name="Li X."/>
            <person name="Wang S."/>
            <person name="Shi Q."/>
            <person name="Liu S."/>
            <person name="Cho W.K."/>
            <person name="Kim J.Y."/>
            <person name="Xu Y."/>
            <person name="Heller-Uszynska K."/>
            <person name="Miao H."/>
            <person name="Cheng Z."/>
            <person name="Zhang S."/>
            <person name="Wu J."/>
            <person name="Yang Y."/>
            <person name="Kang H."/>
            <person name="Li M."/>
            <person name="Liang H."/>
            <person name="Ren X."/>
            <person name="Shi Z."/>
            <person name="Wen M."/>
            <person name="Jian M."/>
            <person name="Yang H."/>
            <person name="Zhang G."/>
            <person name="Yang Z."/>
            <person name="Chen R."/>
            <person name="Liu S."/>
            <person name="Li J."/>
            <person name="Ma L."/>
            <person name="Liu H."/>
            <person name="Zhou Y."/>
            <person name="Zhao J."/>
            <person name="Fang X."/>
            <person name="Li G."/>
            <person name="Fang L."/>
            <person name="Li Y."/>
            <person name="Liu D."/>
            <person name="Zheng H."/>
            <person name="Zhang Y."/>
            <person name="Qin N."/>
            <person name="Li Z."/>
            <person name="Yang G."/>
            <person name="Yang S."/>
            <person name="Bolund L."/>
            <person name="Kristiansen K."/>
            <person name="Zheng H."/>
            <person name="Li S."/>
            <person name="Zhang X."/>
            <person name="Yang H."/>
            <person name="Wang J."/>
            <person name="Sun R."/>
            <person name="Zhang B."/>
            <person name="Jiang S."/>
            <person name="Wang J."/>
            <person name="Du Y."/>
            <person name="Li S."/>
        </authorList>
    </citation>
    <scope>NUCLEOTIDE SEQUENCE [LARGE SCALE GENOMIC DNA]</scope>
    <source>
        <strain evidence="2">cv. 9930</strain>
    </source>
</reference>
<dbReference type="EMBL" id="CM002925">
    <property type="protein sequence ID" value="KGN54323.1"/>
    <property type="molecule type" value="Genomic_DNA"/>
</dbReference>
<name>A0A0A0KXS0_CUCSA</name>
<sequence length="79" mass="9369">MCERLWDALYVFDEMSEMSNLIETFVLVWDLKGMVEFYRGRNGLVMRSFGDVLLVSVMVTERTEHHRGASGEFYFLPFY</sequence>
<keyword evidence="2" id="KW-1185">Reference proteome</keyword>
<proteinExistence type="predicted"/>
<dbReference type="AlphaFoldDB" id="A0A0A0KXS0"/>